<dbReference type="AlphaFoldDB" id="A0A365KR72"/>
<evidence type="ECO:0000256" key="1">
    <source>
        <dbReference type="SAM" id="Phobius"/>
    </source>
</evidence>
<keyword evidence="3" id="KW-1185">Reference proteome</keyword>
<evidence type="ECO:0000313" key="3">
    <source>
        <dbReference type="Proteomes" id="UP000251002"/>
    </source>
</evidence>
<feature type="transmembrane region" description="Helical" evidence="1">
    <location>
        <begin position="31"/>
        <end position="49"/>
    </location>
</feature>
<reference evidence="2 3" key="1">
    <citation type="submission" date="2018-06" db="EMBL/GenBank/DDBJ databases">
        <title>The draft genome sequences of strains SCU63 and S1.</title>
        <authorList>
            <person name="Gan L."/>
        </authorList>
    </citation>
    <scope>NUCLEOTIDE SEQUENCE [LARGE SCALE GENOMIC DNA]</scope>
    <source>
        <strain evidence="2 3">SCU63</strain>
    </source>
</reference>
<evidence type="ECO:0000313" key="2">
    <source>
        <dbReference type="EMBL" id="RAZ75677.1"/>
    </source>
</evidence>
<keyword evidence="1" id="KW-1133">Transmembrane helix</keyword>
<dbReference type="Proteomes" id="UP000251002">
    <property type="component" value="Unassembled WGS sequence"/>
</dbReference>
<keyword evidence="1" id="KW-0812">Transmembrane</keyword>
<name>A0A365KR72_9BACL</name>
<dbReference type="RefSeq" id="WP_112224072.1">
    <property type="nucleotide sequence ID" value="NZ_CP047673.1"/>
</dbReference>
<sequence length="85" mass="9569">MKRIHIVNGIILAFSVILVRYIDVHVYDMHIILNLLVLVGLIVGGMKIAERFPALDYDVSRKTGMVINTIVVLTIFLAFFVLELG</sequence>
<organism evidence="2 3">
    <name type="scientific">Planococcus halotolerans</name>
    <dbReference type="NCBI Taxonomy" id="2233542"/>
    <lineage>
        <taxon>Bacteria</taxon>
        <taxon>Bacillati</taxon>
        <taxon>Bacillota</taxon>
        <taxon>Bacilli</taxon>
        <taxon>Bacillales</taxon>
        <taxon>Caryophanaceae</taxon>
        <taxon>Planococcus</taxon>
    </lineage>
</organism>
<dbReference type="EMBL" id="QLZR01000005">
    <property type="protein sequence ID" value="RAZ75677.1"/>
    <property type="molecule type" value="Genomic_DNA"/>
</dbReference>
<accession>A0A365KR72</accession>
<gene>
    <name evidence="2" type="ORF">DP120_12810</name>
</gene>
<comment type="caution">
    <text evidence="2">The sequence shown here is derived from an EMBL/GenBank/DDBJ whole genome shotgun (WGS) entry which is preliminary data.</text>
</comment>
<keyword evidence="1" id="KW-0472">Membrane</keyword>
<proteinExistence type="predicted"/>
<feature type="transmembrane region" description="Helical" evidence="1">
    <location>
        <begin position="6"/>
        <end position="24"/>
    </location>
</feature>
<feature type="transmembrane region" description="Helical" evidence="1">
    <location>
        <begin position="64"/>
        <end position="82"/>
    </location>
</feature>
<protein>
    <submittedName>
        <fullName evidence="2">Uncharacterized protein</fullName>
    </submittedName>
</protein>